<protein>
    <submittedName>
        <fullName evidence="2">Uncharacterized protein</fullName>
    </submittedName>
</protein>
<feature type="transmembrane region" description="Helical" evidence="1">
    <location>
        <begin position="25"/>
        <end position="47"/>
    </location>
</feature>
<accession>A0A4V4GSC2</accession>
<reference evidence="2 3" key="1">
    <citation type="journal article" date="2015" name="Antonie Van Leeuwenhoek">
        <title>Lampropedia puyangensis sp. nov., isolated from symptomatic bark of Populus ? euramericana canker and emended description of Lampropedia hyalina (Ehrenberg 1832) Lee et al. 2004.</title>
        <authorList>
            <person name="Li Y."/>
            <person name="Wang T."/>
            <person name="Piao C.G."/>
            <person name="Wang L.F."/>
            <person name="Tian G.Z."/>
            <person name="Zhu T.H."/>
            <person name="Guo M.W."/>
        </authorList>
    </citation>
    <scope>NUCLEOTIDE SEQUENCE [LARGE SCALE GENOMIC DNA]</scope>
    <source>
        <strain evidence="2 3">2-bin</strain>
    </source>
</reference>
<evidence type="ECO:0000313" key="2">
    <source>
        <dbReference type="EMBL" id="THU04996.1"/>
    </source>
</evidence>
<gene>
    <name evidence="2" type="ORF">E9531_00080</name>
</gene>
<dbReference type="AlphaFoldDB" id="A0A4V4GSC2"/>
<keyword evidence="1" id="KW-1133">Transmembrane helix</keyword>
<comment type="caution">
    <text evidence="2">The sequence shown here is derived from an EMBL/GenBank/DDBJ whole genome shotgun (WGS) entry which is preliminary data.</text>
</comment>
<sequence>MADRHSDSDTAPVAVAAGRRWLRRVLWLLLALVLLVVVAFGALLAWASSADSLPRTLQLAQKYLPQEQSLLYAGAQGSITGGGGSRATAMVNARCGR</sequence>
<dbReference type="Proteomes" id="UP000308917">
    <property type="component" value="Unassembled WGS sequence"/>
</dbReference>
<evidence type="ECO:0000256" key="1">
    <source>
        <dbReference type="SAM" id="Phobius"/>
    </source>
</evidence>
<keyword evidence="3" id="KW-1185">Reference proteome</keyword>
<keyword evidence="1" id="KW-0812">Transmembrane</keyword>
<dbReference type="EMBL" id="STFG01000001">
    <property type="protein sequence ID" value="THU04996.1"/>
    <property type="molecule type" value="Genomic_DNA"/>
</dbReference>
<keyword evidence="1" id="KW-0472">Membrane</keyword>
<evidence type="ECO:0000313" key="3">
    <source>
        <dbReference type="Proteomes" id="UP000308917"/>
    </source>
</evidence>
<name>A0A4V4GSC2_9BURK</name>
<dbReference type="RefSeq" id="WP_136571706.1">
    <property type="nucleotide sequence ID" value="NZ_STFG01000001.1"/>
</dbReference>
<proteinExistence type="predicted"/>
<organism evidence="2 3">
    <name type="scientific">Lampropedia puyangensis</name>
    <dbReference type="NCBI Taxonomy" id="1330072"/>
    <lineage>
        <taxon>Bacteria</taxon>
        <taxon>Pseudomonadati</taxon>
        <taxon>Pseudomonadota</taxon>
        <taxon>Betaproteobacteria</taxon>
        <taxon>Burkholderiales</taxon>
        <taxon>Comamonadaceae</taxon>
        <taxon>Lampropedia</taxon>
    </lineage>
</organism>